<dbReference type="AlphaFoldDB" id="A0A8H7CYE2"/>
<evidence type="ECO:0000256" key="1">
    <source>
        <dbReference type="SAM" id="MobiDB-lite"/>
    </source>
</evidence>
<reference evidence="2" key="1">
    <citation type="submission" date="2020-05" db="EMBL/GenBank/DDBJ databases">
        <title>Mycena genomes resolve the evolution of fungal bioluminescence.</title>
        <authorList>
            <person name="Tsai I.J."/>
        </authorList>
    </citation>
    <scope>NUCLEOTIDE SEQUENCE</scope>
    <source>
        <strain evidence="2">CCC161011</strain>
    </source>
</reference>
<keyword evidence="3" id="KW-1185">Reference proteome</keyword>
<evidence type="ECO:0000313" key="3">
    <source>
        <dbReference type="Proteomes" id="UP000620124"/>
    </source>
</evidence>
<feature type="region of interest" description="Disordered" evidence="1">
    <location>
        <begin position="1"/>
        <end position="69"/>
    </location>
</feature>
<organism evidence="2 3">
    <name type="scientific">Mycena venus</name>
    <dbReference type="NCBI Taxonomy" id="2733690"/>
    <lineage>
        <taxon>Eukaryota</taxon>
        <taxon>Fungi</taxon>
        <taxon>Dikarya</taxon>
        <taxon>Basidiomycota</taxon>
        <taxon>Agaricomycotina</taxon>
        <taxon>Agaricomycetes</taxon>
        <taxon>Agaricomycetidae</taxon>
        <taxon>Agaricales</taxon>
        <taxon>Marasmiineae</taxon>
        <taxon>Mycenaceae</taxon>
        <taxon>Mycena</taxon>
    </lineage>
</organism>
<comment type="caution">
    <text evidence="2">The sequence shown here is derived from an EMBL/GenBank/DDBJ whole genome shotgun (WGS) entry which is preliminary data.</text>
</comment>
<name>A0A8H7CYE2_9AGAR</name>
<accession>A0A8H7CYE2</accession>
<proteinExistence type="predicted"/>
<evidence type="ECO:0000313" key="2">
    <source>
        <dbReference type="EMBL" id="KAF7351973.1"/>
    </source>
</evidence>
<dbReference type="Proteomes" id="UP000620124">
    <property type="component" value="Unassembled WGS sequence"/>
</dbReference>
<dbReference type="EMBL" id="JACAZI010000009">
    <property type="protein sequence ID" value="KAF7351973.1"/>
    <property type="molecule type" value="Genomic_DNA"/>
</dbReference>
<feature type="compositionally biased region" description="Polar residues" evidence="1">
    <location>
        <begin position="23"/>
        <end position="37"/>
    </location>
</feature>
<sequence>MDGSTQPADDESSSQADVFGDTLTDTLVGNDDLTPSSPAVPIPTTLARKRAASASPNKSGAAPSRPGEA</sequence>
<protein>
    <submittedName>
        <fullName evidence="2">Uncharacterized protein</fullName>
    </submittedName>
</protein>
<gene>
    <name evidence="2" type="ORF">MVEN_01159400</name>
</gene>